<dbReference type="PANTHER" id="PTHR33966:SF1">
    <property type="entry name" value="PROTEIN ODR-4 HOMOLOG"/>
    <property type="match status" value="1"/>
</dbReference>
<comment type="subcellular location">
    <subcellularLocation>
        <location evidence="1">Membrane</location>
    </subcellularLocation>
</comment>
<evidence type="ECO:0000313" key="7">
    <source>
        <dbReference type="EMBL" id="KAK4560029.1"/>
    </source>
</evidence>
<dbReference type="PANTHER" id="PTHR33966">
    <property type="entry name" value="PROTEIN ODR-4 HOMOLOG"/>
    <property type="match status" value="1"/>
</dbReference>
<dbReference type="AlphaFoldDB" id="A0AAN7E1Q0"/>
<dbReference type="GO" id="GO:0016020">
    <property type="term" value="C:membrane"/>
    <property type="evidence" value="ECO:0007669"/>
    <property type="project" value="UniProtKB-SubCell"/>
</dbReference>
<evidence type="ECO:0000256" key="4">
    <source>
        <dbReference type="ARBA" id="ARBA00022989"/>
    </source>
</evidence>
<evidence type="ECO:0000256" key="6">
    <source>
        <dbReference type="SAM" id="Phobius"/>
    </source>
</evidence>
<comment type="caution">
    <text evidence="7">The sequence shown here is derived from an EMBL/GenBank/DDBJ whole genome shotgun (WGS) entry which is preliminary data.</text>
</comment>
<reference evidence="7 8" key="1">
    <citation type="journal article" date="2023" name="G3 (Bethesda)">
        <title>A haplotype-resolved chromosome-scale genome for Quercus rubra L. provides insights into the genetics of adaptive traits for red oak species.</title>
        <authorList>
            <person name="Kapoor B."/>
            <person name="Jenkins J."/>
            <person name="Schmutz J."/>
            <person name="Zhebentyayeva T."/>
            <person name="Kuelheim C."/>
            <person name="Coggeshall M."/>
            <person name="Heim C."/>
            <person name="Lasky J.R."/>
            <person name="Leites L."/>
            <person name="Islam-Faridi N."/>
            <person name="Romero-Severson J."/>
            <person name="DeLeo V.L."/>
            <person name="Lucas S.M."/>
            <person name="Lazic D."/>
            <person name="Gailing O."/>
            <person name="Carlson J."/>
            <person name="Staton M."/>
        </authorList>
    </citation>
    <scope>NUCLEOTIDE SEQUENCE [LARGE SCALE GENOMIC DNA]</scope>
    <source>
        <strain evidence="7">Pseudo-F2</strain>
    </source>
</reference>
<evidence type="ECO:0008006" key="9">
    <source>
        <dbReference type="Google" id="ProtNLM"/>
    </source>
</evidence>
<dbReference type="InterPro" id="IPR029454">
    <property type="entry name" value="ODR-4-like"/>
</dbReference>
<evidence type="ECO:0000256" key="3">
    <source>
        <dbReference type="ARBA" id="ARBA00022692"/>
    </source>
</evidence>
<gene>
    <name evidence="7" type="ORF">RGQ29_008997</name>
</gene>
<evidence type="ECO:0000313" key="8">
    <source>
        <dbReference type="Proteomes" id="UP001324115"/>
    </source>
</evidence>
<sequence length="226" mass="24775">MKDTCAEACSRKDVLGVLLFKGSVCSFAYLNSKEPISQAVADIKRDIISSLQSRLDIICDEACGDISQTEDVSQEASDGISTDKPVSQLVLQLLRKECSLSFPRRVFVPWLAGTYICDYLQPSETLEVLKDHCVELMSMEAPSDSSTILELEKEAPSLVTKPFWDMAIPFNSASCSPLEKNGIDTREDSGKKSAKSNNLNIVGAILFLLLSIVVGLVLYVVRVSRT</sequence>
<evidence type="ECO:0000256" key="2">
    <source>
        <dbReference type="ARBA" id="ARBA00010131"/>
    </source>
</evidence>
<dbReference type="GO" id="GO:0008104">
    <property type="term" value="P:intracellular protein localization"/>
    <property type="evidence" value="ECO:0007669"/>
    <property type="project" value="TreeGrafter"/>
</dbReference>
<accession>A0AAN7E1Q0</accession>
<keyword evidence="3 6" id="KW-0812">Transmembrane</keyword>
<keyword evidence="8" id="KW-1185">Reference proteome</keyword>
<organism evidence="7 8">
    <name type="scientific">Quercus rubra</name>
    <name type="common">Northern red oak</name>
    <name type="synonym">Quercus borealis</name>
    <dbReference type="NCBI Taxonomy" id="3512"/>
    <lineage>
        <taxon>Eukaryota</taxon>
        <taxon>Viridiplantae</taxon>
        <taxon>Streptophyta</taxon>
        <taxon>Embryophyta</taxon>
        <taxon>Tracheophyta</taxon>
        <taxon>Spermatophyta</taxon>
        <taxon>Magnoliopsida</taxon>
        <taxon>eudicotyledons</taxon>
        <taxon>Gunneridae</taxon>
        <taxon>Pentapetalae</taxon>
        <taxon>rosids</taxon>
        <taxon>fabids</taxon>
        <taxon>Fagales</taxon>
        <taxon>Fagaceae</taxon>
        <taxon>Quercus</taxon>
    </lineage>
</organism>
<proteinExistence type="inferred from homology"/>
<comment type="similarity">
    <text evidence="2">Belongs to the ODR-4 family.</text>
</comment>
<keyword evidence="4 6" id="KW-1133">Transmembrane helix</keyword>
<dbReference type="GO" id="GO:0012505">
    <property type="term" value="C:endomembrane system"/>
    <property type="evidence" value="ECO:0007669"/>
    <property type="project" value="TreeGrafter"/>
</dbReference>
<keyword evidence="5 6" id="KW-0472">Membrane</keyword>
<feature type="transmembrane region" description="Helical" evidence="6">
    <location>
        <begin position="201"/>
        <end position="221"/>
    </location>
</feature>
<protein>
    <recommendedName>
        <fullName evidence="9">Protein odr-4 homolog</fullName>
    </recommendedName>
</protein>
<dbReference type="Proteomes" id="UP001324115">
    <property type="component" value="Unassembled WGS sequence"/>
</dbReference>
<evidence type="ECO:0000256" key="5">
    <source>
        <dbReference type="ARBA" id="ARBA00023136"/>
    </source>
</evidence>
<evidence type="ECO:0000256" key="1">
    <source>
        <dbReference type="ARBA" id="ARBA00004370"/>
    </source>
</evidence>
<dbReference type="Pfam" id="PF14778">
    <property type="entry name" value="ODR4-like"/>
    <property type="match status" value="1"/>
</dbReference>
<dbReference type="EMBL" id="JAXUIC010000012">
    <property type="protein sequence ID" value="KAK4560029.1"/>
    <property type="molecule type" value="Genomic_DNA"/>
</dbReference>
<name>A0AAN7E1Q0_QUERU</name>